<evidence type="ECO:0000256" key="1">
    <source>
        <dbReference type="SAM" id="MobiDB-lite"/>
    </source>
</evidence>
<comment type="caution">
    <text evidence="2">The sequence shown here is derived from an EMBL/GenBank/DDBJ whole genome shotgun (WGS) entry which is preliminary data.</text>
</comment>
<evidence type="ECO:0000313" key="2">
    <source>
        <dbReference type="EMBL" id="KAJ7720779.1"/>
    </source>
</evidence>
<proteinExistence type="predicted"/>
<gene>
    <name evidence="2" type="ORF">B0H16DRAFT_1432196</name>
</gene>
<protein>
    <recommendedName>
        <fullName evidence="4">F-box domain-containing protein</fullName>
    </recommendedName>
</protein>
<reference evidence="2" key="1">
    <citation type="submission" date="2023-03" db="EMBL/GenBank/DDBJ databases">
        <title>Massive genome expansion in bonnet fungi (Mycena s.s.) driven by repeated elements and novel gene families across ecological guilds.</title>
        <authorList>
            <consortium name="Lawrence Berkeley National Laboratory"/>
            <person name="Harder C.B."/>
            <person name="Miyauchi S."/>
            <person name="Viragh M."/>
            <person name="Kuo A."/>
            <person name="Thoen E."/>
            <person name="Andreopoulos B."/>
            <person name="Lu D."/>
            <person name="Skrede I."/>
            <person name="Drula E."/>
            <person name="Henrissat B."/>
            <person name="Morin E."/>
            <person name="Kohler A."/>
            <person name="Barry K."/>
            <person name="LaButti K."/>
            <person name="Morin E."/>
            <person name="Salamov A."/>
            <person name="Lipzen A."/>
            <person name="Mereny Z."/>
            <person name="Hegedus B."/>
            <person name="Baldrian P."/>
            <person name="Stursova M."/>
            <person name="Weitz H."/>
            <person name="Taylor A."/>
            <person name="Grigoriev I.V."/>
            <person name="Nagy L.G."/>
            <person name="Martin F."/>
            <person name="Kauserud H."/>
        </authorList>
    </citation>
    <scope>NUCLEOTIDE SEQUENCE</scope>
    <source>
        <strain evidence="2">CBHHK182m</strain>
    </source>
</reference>
<evidence type="ECO:0008006" key="4">
    <source>
        <dbReference type="Google" id="ProtNLM"/>
    </source>
</evidence>
<keyword evidence="3" id="KW-1185">Reference proteome</keyword>
<dbReference type="AlphaFoldDB" id="A0AAD7HHB2"/>
<feature type="compositionally biased region" description="Acidic residues" evidence="1">
    <location>
        <begin position="364"/>
        <end position="380"/>
    </location>
</feature>
<dbReference type="Gene3D" id="1.20.1280.50">
    <property type="match status" value="1"/>
</dbReference>
<name>A0AAD7HHB2_9AGAR</name>
<dbReference type="Proteomes" id="UP001215598">
    <property type="component" value="Unassembled WGS sequence"/>
</dbReference>
<feature type="region of interest" description="Disordered" evidence="1">
    <location>
        <begin position="354"/>
        <end position="380"/>
    </location>
</feature>
<accession>A0AAD7HHB2</accession>
<sequence>MESEHSLSLLNKDNDILQGPLDAYPYPVFTLPNEIVSEIFLRFLPVYPETPPVVGRLSPSVLCQICRKWRDIALSTPALWRGITLSLSNGRRFDQKLRLLETWLQRSGSCLLSIHMNLDVYYDPRKAEILDLFTHAITAHSTRWEYIRFYSSTRPFPSVAAPLPFLRALTMGSVKPIVDGPPNTDPLTQALHTAPLLQNVAVAFWRGHGISLFPWSQLTSFTGHSILPHICVDILARAHNLTYCHLFVSAESNEVTETTQNVTHRNLSSLILRGYIPDDMPWKFLDVLTLPALQKLELGEQLLLREDHIASLISRSRCNIQELYIRQSQPSSLESYRLALPSVGSIVSHQLNPPNPWLVPRDEEKDEAIDGDLAADGDSD</sequence>
<organism evidence="2 3">
    <name type="scientific">Mycena metata</name>
    <dbReference type="NCBI Taxonomy" id="1033252"/>
    <lineage>
        <taxon>Eukaryota</taxon>
        <taxon>Fungi</taxon>
        <taxon>Dikarya</taxon>
        <taxon>Basidiomycota</taxon>
        <taxon>Agaricomycotina</taxon>
        <taxon>Agaricomycetes</taxon>
        <taxon>Agaricomycetidae</taxon>
        <taxon>Agaricales</taxon>
        <taxon>Marasmiineae</taxon>
        <taxon>Mycenaceae</taxon>
        <taxon>Mycena</taxon>
    </lineage>
</organism>
<evidence type="ECO:0000313" key="3">
    <source>
        <dbReference type="Proteomes" id="UP001215598"/>
    </source>
</evidence>
<dbReference type="EMBL" id="JARKIB010000236">
    <property type="protein sequence ID" value="KAJ7720779.1"/>
    <property type="molecule type" value="Genomic_DNA"/>
</dbReference>